<protein>
    <submittedName>
        <fullName evidence="2">Uncharacterized protein</fullName>
    </submittedName>
</protein>
<organism evidence="2">
    <name type="scientific">uncultured Arthrobacter sp</name>
    <dbReference type="NCBI Taxonomy" id="114050"/>
    <lineage>
        <taxon>Bacteria</taxon>
        <taxon>Bacillati</taxon>
        <taxon>Actinomycetota</taxon>
        <taxon>Actinomycetes</taxon>
        <taxon>Micrococcales</taxon>
        <taxon>Micrococcaceae</taxon>
        <taxon>Arthrobacter</taxon>
        <taxon>environmental samples</taxon>
    </lineage>
</organism>
<sequence>AALLPAHVHHHRRGRDPPRRALGTDGDRRRHHGLAWEPLPARGRPRGDHRQLGGRPRAVYALPPPPDALARPLPLGTVGPRRTPQRSGEGRQVTDLCRTGRCSVPARRPDRQRRSGRNRRSRAPPLYGPDRPGRVPVGRVAPWPWLPDRRLHRAAPLGERRAGNRRRDPRGARDRGCSWPAAASEVQDRRLRGDRRDGQPGFTV</sequence>
<dbReference type="EMBL" id="CADCTE010000151">
    <property type="protein sequence ID" value="CAA9261731.1"/>
    <property type="molecule type" value="Genomic_DNA"/>
</dbReference>
<feature type="non-terminal residue" evidence="2">
    <location>
        <position position="204"/>
    </location>
</feature>
<name>A0A6J4IU52_9MICC</name>
<dbReference type="AlphaFoldDB" id="A0A6J4IU52"/>
<reference evidence="2" key="1">
    <citation type="submission" date="2020-02" db="EMBL/GenBank/DDBJ databases">
        <authorList>
            <person name="Meier V. D."/>
        </authorList>
    </citation>
    <scope>NUCLEOTIDE SEQUENCE</scope>
    <source>
        <strain evidence="2">AVDCRST_MAG83</strain>
    </source>
</reference>
<feature type="region of interest" description="Disordered" evidence="1">
    <location>
        <begin position="151"/>
        <end position="204"/>
    </location>
</feature>
<evidence type="ECO:0000313" key="2">
    <source>
        <dbReference type="EMBL" id="CAA9261731.1"/>
    </source>
</evidence>
<evidence type="ECO:0000256" key="1">
    <source>
        <dbReference type="SAM" id="MobiDB-lite"/>
    </source>
</evidence>
<feature type="region of interest" description="Disordered" evidence="1">
    <location>
        <begin position="1"/>
        <end position="139"/>
    </location>
</feature>
<proteinExistence type="predicted"/>
<feature type="compositionally biased region" description="Basic and acidic residues" evidence="1">
    <location>
        <begin position="158"/>
        <end position="176"/>
    </location>
</feature>
<gene>
    <name evidence="2" type="ORF">AVDCRST_MAG83-2772</name>
</gene>
<accession>A0A6J4IU52</accession>
<feature type="compositionally biased region" description="Basic and acidic residues" evidence="1">
    <location>
        <begin position="186"/>
        <end position="198"/>
    </location>
</feature>
<feature type="non-terminal residue" evidence="2">
    <location>
        <position position="1"/>
    </location>
</feature>